<dbReference type="EMBL" id="BGZK01001752">
    <property type="protein sequence ID" value="GBP85683.1"/>
    <property type="molecule type" value="Genomic_DNA"/>
</dbReference>
<reference evidence="1 2" key="1">
    <citation type="journal article" date="2019" name="Commun. Biol.">
        <title>The bagworm genome reveals a unique fibroin gene that provides high tensile strength.</title>
        <authorList>
            <person name="Kono N."/>
            <person name="Nakamura H."/>
            <person name="Ohtoshi R."/>
            <person name="Tomita M."/>
            <person name="Numata K."/>
            <person name="Arakawa K."/>
        </authorList>
    </citation>
    <scope>NUCLEOTIDE SEQUENCE [LARGE SCALE GENOMIC DNA]</scope>
</reference>
<dbReference type="GO" id="GO:0006398">
    <property type="term" value="P:mRNA 3'-end processing by stem-loop binding and cleavage"/>
    <property type="evidence" value="ECO:0007669"/>
    <property type="project" value="TreeGrafter"/>
</dbReference>
<sequence length="403" mass="44630">MNEVHKILYAHLGVRKYALWAFPFEELLIKLKQDRSVGKKMAGPFFGMTAHYATIVLEDKKQSPQTGALTIIVTRHATGIRGELYANLIAFDKQWNLALSDVLEVWRRKAPDKRKIPPAMGGDTTFCFACLLSDASKENKICQELCRVPNPSLEREGVGPDTSRFGRPPLVCIAACANNSLFAEHTEFNLEANLNKRVRHLKASIDQWNKYKLSPSGAPVPRGTAAKVSPVPVVTECPLGHGVFECTRHIPQLMVRGEHVVYINIVETWSKPSSDVPKTAAVAGLINLGASERTINLSAGPGRRCHIDGKVAEQPALGQRERRSTKTPRHEINDCGRVHRVESSETKTETDCLWSNKKLCSKQDVRGSWAGDARRSGRGARGRVAPAGHCLYRTVQSARLDEE</sequence>
<keyword evidence="2" id="KW-1185">Reference proteome</keyword>
<protein>
    <recommendedName>
        <fullName evidence="3">U7 snRNA-associated Sm-like protein LSm11</fullName>
    </recommendedName>
</protein>
<evidence type="ECO:0000313" key="2">
    <source>
        <dbReference type="Proteomes" id="UP000299102"/>
    </source>
</evidence>
<name>A0A4C1ZEV1_EUMVA</name>
<dbReference type="PANTHER" id="PTHR21415">
    <property type="entry name" value="U7 SNRNA-ASSOCIATED SM-LIKE PROTEIN LSM11"/>
    <property type="match status" value="1"/>
</dbReference>
<dbReference type="PANTHER" id="PTHR21415:SF1">
    <property type="entry name" value="U7 SNRNA-ASSOCIATED SM-LIKE PROTEIN LSM11"/>
    <property type="match status" value="1"/>
</dbReference>
<proteinExistence type="predicted"/>
<organism evidence="1 2">
    <name type="scientific">Eumeta variegata</name>
    <name type="common">Bagworm moth</name>
    <name type="synonym">Eumeta japonica</name>
    <dbReference type="NCBI Taxonomy" id="151549"/>
    <lineage>
        <taxon>Eukaryota</taxon>
        <taxon>Metazoa</taxon>
        <taxon>Ecdysozoa</taxon>
        <taxon>Arthropoda</taxon>
        <taxon>Hexapoda</taxon>
        <taxon>Insecta</taxon>
        <taxon>Pterygota</taxon>
        <taxon>Neoptera</taxon>
        <taxon>Endopterygota</taxon>
        <taxon>Lepidoptera</taxon>
        <taxon>Glossata</taxon>
        <taxon>Ditrysia</taxon>
        <taxon>Tineoidea</taxon>
        <taxon>Psychidae</taxon>
        <taxon>Oiketicinae</taxon>
        <taxon>Eumeta</taxon>
    </lineage>
</organism>
<evidence type="ECO:0000313" key="1">
    <source>
        <dbReference type="EMBL" id="GBP85683.1"/>
    </source>
</evidence>
<dbReference type="OrthoDB" id="10002367at2759"/>
<dbReference type="Proteomes" id="UP000299102">
    <property type="component" value="Unassembled WGS sequence"/>
</dbReference>
<comment type="caution">
    <text evidence="1">The sequence shown here is derived from an EMBL/GenBank/DDBJ whole genome shotgun (WGS) entry which is preliminary data.</text>
</comment>
<accession>A0A4C1ZEV1</accession>
<evidence type="ECO:0008006" key="3">
    <source>
        <dbReference type="Google" id="ProtNLM"/>
    </source>
</evidence>
<dbReference type="Gene3D" id="2.30.30.100">
    <property type="match status" value="1"/>
</dbReference>
<dbReference type="GO" id="GO:0071209">
    <property type="term" value="F:U7 snRNA binding"/>
    <property type="evidence" value="ECO:0007669"/>
    <property type="project" value="InterPro"/>
</dbReference>
<dbReference type="InterPro" id="IPR039267">
    <property type="entry name" value="Lsm11"/>
</dbReference>
<gene>
    <name evidence="1" type="ORF">EVAR_99805_1</name>
</gene>
<dbReference type="AlphaFoldDB" id="A0A4C1ZEV1"/>
<dbReference type="GO" id="GO:0005683">
    <property type="term" value="C:U7 snRNP"/>
    <property type="evidence" value="ECO:0007669"/>
    <property type="project" value="TreeGrafter"/>
</dbReference>